<dbReference type="Gene3D" id="1.10.30.50">
    <property type="match status" value="1"/>
</dbReference>
<reference evidence="1" key="1">
    <citation type="submission" date="2019-03" db="EMBL/GenBank/DDBJ databases">
        <title>Single cell metagenomics reveals metabolic interactions within the superorganism composed of flagellate Streblomastix strix and complex community of Bacteroidetes bacteria on its surface.</title>
        <authorList>
            <person name="Treitli S.C."/>
            <person name="Kolisko M."/>
            <person name="Husnik F."/>
            <person name="Keeling P."/>
            <person name="Hampl V."/>
        </authorList>
    </citation>
    <scope>NUCLEOTIDE SEQUENCE</scope>
    <source>
        <strain evidence="1">STM</strain>
    </source>
</reference>
<protein>
    <recommendedName>
        <fullName evidence="2">HNH nuclease domain-containing protein</fullName>
    </recommendedName>
</protein>
<sequence length="356" mass="42248">MEIHLLEVIYYPNLKMMYRIEYKKDNAEDFYNQYKKDIKDVISKYIQQLDKSHSDYNDVKLFLENLICDKKSHLKQLITVKPSDFSRVIRIMNKIINARKDIDKFRKILNEIFAKRIYDGVKGVADKSPNKTRREKIFNKTQFISNLELRVCPYCGRNYIFTAKKNKDSTVKHHIDHFLPKEESKYPYLAFSYYNLIPCCVICNMSTCKHTKDPMDLGVTSPYEWDNSTKVFKLRLDSIDVFHDFLKVDEKYIGIDYDKNFNIDGYQKMFALKSLYAGHNDLVHDLLICKQFWAQDSVKAYYNNLIGENNNIGSRFILAFMGHYTNPEDHAKRPFSKLLKDISDHYDDLLKRGKMQ</sequence>
<dbReference type="AlphaFoldDB" id="A0A5J4RVM2"/>
<dbReference type="EMBL" id="SNRY01000693">
    <property type="protein sequence ID" value="KAA6337512.1"/>
    <property type="molecule type" value="Genomic_DNA"/>
</dbReference>
<accession>A0A5J4RVM2</accession>
<organism evidence="1">
    <name type="scientific">termite gut metagenome</name>
    <dbReference type="NCBI Taxonomy" id="433724"/>
    <lineage>
        <taxon>unclassified sequences</taxon>
        <taxon>metagenomes</taxon>
        <taxon>organismal metagenomes</taxon>
    </lineage>
</organism>
<name>A0A5J4RVM2_9ZZZZ</name>
<evidence type="ECO:0008006" key="2">
    <source>
        <dbReference type="Google" id="ProtNLM"/>
    </source>
</evidence>
<evidence type="ECO:0000313" key="1">
    <source>
        <dbReference type="EMBL" id="KAA6337512.1"/>
    </source>
</evidence>
<comment type="caution">
    <text evidence="1">The sequence shown here is derived from an EMBL/GenBank/DDBJ whole genome shotgun (WGS) entry which is preliminary data.</text>
</comment>
<gene>
    <name evidence="1" type="ORF">EZS27_014409</name>
</gene>
<proteinExistence type="predicted"/>